<evidence type="ECO:0000256" key="1">
    <source>
        <dbReference type="ARBA" id="ARBA00022692"/>
    </source>
</evidence>
<feature type="transmembrane region" description="Helical" evidence="5">
    <location>
        <begin position="390"/>
        <end position="407"/>
    </location>
</feature>
<sequence>MALVNSTTSLHTLGLNQAAEKCPKGKQITTHGENRNASLGPYEDAAKSNVHSDGLKTKIVKTASLYIAFIGLGITLSVLGPTVLDLRDKTGVTTSEISIVFTGRSLGFLMGSIIGGALIDRFNQTLVIAFSLLLGAVAVTITPWFTQLALVVTALGFLGISSGILDTCGQVFLLLVWESKIGPYFQLSHFFFGIGSFIGPLLAKPFISSYRSNASTNITNGNYHNNQAYQSMYNNSYHGNYISNSFGYHGNNNTIESEALQRSDESRKYINITSTTGYNITEKMDEIKPLELMTESNVEYVYLIIGILHLFMAVVFFGITLQGKRTLKALEYKTDSSHGNKETKSRLYSLQILCLLFSFLYCYGGIEYIIGGLLMTFLNVALGWSKETGTVITSAFWGAFMLARLIAVPLTKMISFTKLLLIDTFLLAASIVGLLIFVQHPIAVWVCIITAGLSMGTVFASILSWIQNNAMQVTGVVAGTALAAASISGMTLPPLVSYLFPSTYMVFVYTILVLSFLLIIIFAILYITVFIHRKNERKIYNRNIYTSVSMTDKSLPA</sequence>
<feature type="transmembrane region" description="Helical" evidence="5">
    <location>
        <begin position="506"/>
        <end position="531"/>
    </location>
</feature>
<feature type="transmembrane region" description="Helical" evidence="5">
    <location>
        <begin position="126"/>
        <end position="145"/>
    </location>
</feature>
<keyword evidence="1 5" id="KW-0812">Transmembrane</keyword>
<dbReference type="AlphaFoldDB" id="A0A8S4P000"/>
<evidence type="ECO:0000256" key="2">
    <source>
        <dbReference type="ARBA" id="ARBA00022989"/>
    </source>
</evidence>
<evidence type="ECO:0008006" key="8">
    <source>
        <dbReference type="Google" id="ProtNLM"/>
    </source>
</evidence>
<dbReference type="InterPro" id="IPR036259">
    <property type="entry name" value="MFS_trans_sf"/>
</dbReference>
<dbReference type="Gene3D" id="1.20.1250.20">
    <property type="entry name" value="MFS general substrate transporter like domains"/>
    <property type="match status" value="2"/>
</dbReference>
<keyword evidence="7" id="KW-1185">Reference proteome</keyword>
<proteinExistence type="predicted"/>
<name>A0A8S4P000_OWEFU</name>
<evidence type="ECO:0000313" key="7">
    <source>
        <dbReference type="Proteomes" id="UP000749559"/>
    </source>
</evidence>
<feature type="transmembrane region" description="Helical" evidence="5">
    <location>
        <begin position="65"/>
        <end position="84"/>
    </location>
</feature>
<feature type="transmembrane region" description="Helical" evidence="5">
    <location>
        <begin position="96"/>
        <end position="119"/>
    </location>
</feature>
<dbReference type="OrthoDB" id="9626824at2759"/>
<dbReference type="InterPro" id="IPR011701">
    <property type="entry name" value="MFS"/>
</dbReference>
<reference evidence="6" key="1">
    <citation type="submission" date="2022-03" db="EMBL/GenBank/DDBJ databases">
        <authorList>
            <person name="Martin C."/>
        </authorList>
    </citation>
    <scope>NUCLEOTIDE SEQUENCE</scope>
</reference>
<keyword evidence="3 5" id="KW-0472">Membrane</keyword>
<feature type="transmembrane region" description="Helical" evidence="5">
    <location>
        <begin position="443"/>
        <end position="466"/>
    </location>
</feature>
<accession>A0A8S4P000</accession>
<feature type="transmembrane region" description="Helical" evidence="5">
    <location>
        <begin position="300"/>
        <end position="321"/>
    </location>
</feature>
<protein>
    <recommendedName>
        <fullName evidence="8">Sodium-dependent glucose transporter 1</fullName>
    </recommendedName>
</protein>
<comment type="caution">
    <text evidence="6">The sequence shown here is derived from an EMBL/GenBank/DDBJ whole genome shotgun (WGS) entry which is preliminary data.</text>
</comment>
<feature type="compositionally biased region" description="Polar residues" evidence="4">
    <location>
        <begin position="27"/>
        <end position="37"/>
    </location>
</feature>
<dbReference type="GO" id="GO:0022857">
    <property type="term" value="F:transmembrane transporter activity"/>
    <property type="evidence" value="ECO:0007669"/>
    <property type="project" value="InterPro"/>
</dbReference>
<feature type="transmembrane region" description="Helical" evidence="5">
    <location>
        <begin position="473"/>
        <end position="500"/>
    </location>
</feature>
<gene>
    <name evidence="6" type="ORF">OFUS_LOCUS11792</name>
</gene>
<feature type="region of interest" description="Disordered" evidence="4">
    <location>
        <begin position="24"/>
        <end position="43"/>
    </location>
</feature>
<feature type="transmembrane region" description="Helical" evidence="5">
    <location>
        <begin position="151"/>
        <end position="177"/>
    </location>
</feature>
<feature type="transmembrane region" description="Helical" evidence="5">
    <location>
        <begin position="419"/>
        <end position="437"/>
    </location>
</feature>
<evidence type="ECO:0000256" key="5">
    <source>
        <dbReference type="SAM" id="Phobius"/>
    </source>
</evidence>
<evidence type="ECO:0000313" key="6">
    <source>
        <dbReference type="EMBL" id="CAH1785779.1"/>
    </source>
</evidence>
<dbReference type="PANTHER" id="PTHR23121:SF9">
    <property type="entry name" value="SODIUM-DEPENDENT GLUCOSE TRANSPORTER 1"/>
    <property type="match status" value="1"/>
</dbReference>
<evidence type="ECO:0000256" key="4">
    <source>
        <dbReference type="SAM" id="MobiDB-lite"/>
    </source>
</evidence>
<evidence type="ECO:0000256" key="3">
    <source>
        <dbReference type="ARBA" id="ARBA00023136"/>
    </source>
</evidence>
<dbReference type="EMBL" id="CAIIXF020000006">
    <property type="protein sequence ID" value="CAH1785779.1"/>
    <property type="molecule type" value="Genomic_DNA"/>
</dbReference>
<dbReference type="PANTHER" id="PTHR23121">
    <property type="entry name" value="SODIUM-DEPENDENT GLUCOSE TRANSPORTER 1"/>
    <property type="match status" value="1"/>
</dbReference>
<dbReference type="SUPFAM" id="SSF103473">
    <property type="entry name" value="MFS general substrate transporter"/>
    <property type="match status" value="2"/>
</dbReference>
<feature type="transmembrane region" description="Helical" evidence="5">
    <location>
        <begin position="184"/>
        <end position="203"/>
    </location>
</feature>
<keyword evidence="2 5" id="KW-1133">Transmembrane helix</keyword>
<dbReference type="Pfam" id="PF07690">
    <property type="entry name" value="MFS_1"/>
    <property type="match status" value="2"/>
</dbReference>
<dbReference type="Proteomes" id="UP000749559">
    <property type="component" value="Unassembled WGS sequence"/>
</dbReference>
<feature type="transmembrane region" description="Helical" evidence="5">
    <location>
        <begin position="347"/>
        <end position="370"/>
    </location>
</feature>
<organism evidence="6 7">
    <name type="scientific">Owenia fusiformis</name>
    <name type="common">Polychaete worm</name>
    <dbReference type="NCBI Taxonomy" id="6347"/>
    <lineage>
        <taxon>Eukaryota</taxon>
        <taxon>Metazoa</taxon>
        <taxon>Spiralia</taxon>
        <taxon>Lophotrochozoa</taxon>
        <taxon>Annelida</taxon>
        <taxon>Polychaeta</taxon>
        <taxon>Sedentaria</taxon>
        <taxon>Canalipalpata</taxon>
        <taxon>Sabellida</taxon>
        <taxon>Oweniida</taxon>
        <taxon>Oweniidae</taxon>
        <taxon>Owenia</taxon>
    </lineage>
</organism>